<evidence type="ECO:0000256" key="5">
    <source>
        <dbReference type="ARBA" id="ARBA00023136"/>
    </source>
</evidence>
<feature type="transmembrane region" description="Helical" evidence="6">
    <location>
        <begin position="6"/>
        <end position="26"/>
    </location>
</feature>
<comment type="subcellular location">
    <subcellularLocation>
        <location evidence="1">Cell membrane</location>
        <topology evidence="1">Multi-pass membrane protein</topology>
    </subcellularLocation>
</comment>
<dbReference type="PANTHER" id="PTHR30252:SF4">
    <property type="entry name" value="CARBON STARVATION"/>
    <property type="match status" value="1"/>
</dbReference>
<feature type="transmembrane region" description="Helical" evidence="6">
    <location>
        <begin position="125"/>
        <end position="150"/>
    </location>
</feature>
<proteinExistence type="predicted"/>
<keyword evidence="5 6" id="KW-0472">Membrane</keyword>
<evidence type="ECO:0000256" key="4">
    <source>
        <dbReference type="ARBA" id="ARBA00022989"/>
    </source>
</evidence>
<gene>
    <name evidence="8" type="ORF">SAMN04488696_0837</name>
</gene>
<dbReference type="STRING" id="487685.SAMN04488696_0837"/>
<feature type="transmembrane region" description="Helical" evidence="6">
    <location>
        <begin position="162"/>
        <end position="181"/>
    </location>
</feature>
<organism evidence="8 9">
    <name type="scientific">Methanolobus profundi</name>
    <dbReference type="NCBI Taxonomy" id="487685"/>
    <lineage>
        <taxon>Archaea</taxon>
        <taxon>Methanobacteriati</taxon>
        <taxon>Methanobacteriota</taxon>
        <taxon>Stenosarchaea group</taxon>
        <taxon>Methanomicrobia</taxon>
        <taxon>Methanosarcinales</taxon>
        <taxon>Methanosarcinaceae</taxon>
        <taxon>Methanolobus</taxon>
    </lineage>
</organism>
<feature type="domain" description="CstA N-terminal" evidence="7">
    <location>
        <begin position="4"/>
        <end position="143"/>
    </location>
</feature>
<name>A0A1I4PQM9_9EURY</name>
<feature type="transmembrane region" description="Helical" evidence="6">
    <location>
        <begin position="81"/>
        <end position="104"/>
    </location>
</feature>
<accession>A0A1I4PQM9</accession>
<feature type="transmembrane region" description="Helical" evidence="6">
    <location>
        <begin position="390"/>
        <end position="408"/>
    </location>
</feature>
<sequence length="497" mass="53617">MLSFLASIIVLILGYFVYGTFVENIFGANNSRTTPAYSLEDNVDFVPLSWPRIFLIQFLNIAGLGPIFGAIMGALYGPAAFLWIVLGSIFAGGVHDYFSGMLSVRHDGKSISEIVGIYLGNRARIIMVIFSVILLTLIGTVFMAGPAGLLTDLGSTSIFGNYRSWIALIVIYYFIATVIPIDKIIGRIYPLFGASLLIMAIGIASALIIKGYSIPEITVKNFHPDGLELWPMLFITIACGAVSGFHSTQSPIMSRCLPNEKYGKHVFYGAMIAEGIIALIWAAASMSFFPEGIEGLNEVISTGGVALVVNEVSMGLLGPIGGVLSVLGVIACPITSGDTAFRSARLTIADSIDIDQRPLKNRLIIALPLFTIGTALTLIDFSIVWRYFAFSNQALATIVLWTSAIYLLEKNKFHWIATVPASFMTAVVATYIVQAPEGLGLSTAISYPSGFIFAAMVLFLFFYRSASIKKNIIGNPVQYPGSGDMPITDIVPGTNKE</sequence>
<dbReference type="GO" id="GO:0005886">
    <property type="term" value="C:plasma membrane"/>
    <property type="evidence" value="ECO:0007669"/>
    <property type="project" value="UniProtKB-SubCell"/>
</dbReference>
<keyword evidence="3 6" id="KW-0812">Transmembrane</keyword>
<feature type="transmembrane region" description="Helical" evidence="6">
    <location>
        <begin position="316"/>
        <end position="335"/>
    </location>
</feature>
<feature type="transmembrane region" description="Helical" evidence="6">
    <location>
        <begin position="229"/>
        <end position="245"/>
    </location>
</feature>
<dbReference type="InterPro" id="IPR051605">
    <property type="entry name" value="CstA"/>
</dbReference>
<keyword evidence="9" id="KW-1185">Reference proteome</keyword>
<evidence type="ECO:0000256" key="1">
    <source>
        <dbReference type="ARBA" id="ARBA00004651"/>
    </source>
</evidence>
<dbReference type="EMBL" id="FOUJ01000001">
    <property type="protein sequence ID" value="SFM30201.1"/>
    <property type="molecule type" value="Genomic_DNA"/>
</dbReference>
<dbReference type="Pfam" id="PF02554">
    <property type="entry name" value="CstA"/>
    <property type="match status" value="2"/>
</dbReference>
<dbReference type="RefSeq" id="WP_091933515.1">
    <property type="nucleotide sequence ID" value="NZ_FOUJ01000001.1"/>
</dbReference>
<protein>
    <submittedName>
        <fullName evidence="8">Carbon starvation protein CstA</fullName>
    </submittedName>
</protein>
<dbReference type="PANTHER" id="PTHR30252">
    <property type="entry name" value="INNER MEMBRANE PEPTIDE TRANSPORTER"/>
    <property type="match status" value="1"/>
</dbReference>
<evidence type="ECO:0000256" key="6">
    <source>
        <dbReference type="SAM" id="Phobius"/>
    </source>
</evidence>
<evidence type="ECO:0000313" key="9">
    <source>
        <dbReference type="Proteomes" id="UP000198535"/>
    </source>
</evidence>
<evidence type="ECO:0000256" key="3">
    <source>
        <dbReference type="ARBA" id="ARBA00022692"/>
    </source>
</evidence>
<evidence type="ECO:0000313" key="8">
    <source>
        <dbReference type="EMBL" id="SFM30201.1"/>
    </source>
</evidence>
<dbReference type="InterPro" id="IPR003706">
    <property type="entry name" value="CstA_N"/>
</dbReference>
<feature type="transmembrane region" description="Helical" evidence="6">
    <location>
        <begin position="363"/>
        <end position="384"/>
    </location>
</feature>
<feature type="transmembrane region" description="Helical" evidence="6">
    <location>
        <begin position="445"/>
        <end position="463"/>
    </location>
</feature>
<dbReference type="OrthoDB" id="77715at2157"/>
<feature type="transmembrane region" description="Helical" evidence="6">
    <location>
        <begin position="188"/>
        <end position="209"/>
    </location>
</feature>
<evidence type="ECO:0000259" key="7">
    <source>
        <dbReference type="Pfam" id="PF02554"/>
    </source>
</evidence>
<dbReference type="AlphaFoldDB" id="A0A1I4PQM9"/>
<feature type="domain" description="CstA N-terminal" evidence="7">
    <location>
        <begin position="158"/>
        <end position="293"/>
    </location>
</feature>
<feature type="transmembrane region" description="Helical" evidence="6">
    <location>
        <begin position="415"/>
        <end position="433"/>
    </location>
</feature>
<dbReference type="GO" id="GO:0009267">
    <property type="term" value="P:cellular response to starvation"/>
    <property type="evidence" value="ECO:0007669"/>
    <property type="project" value="InterPro"/>
</dbReference>
<dbReference type="Proteomes" id="UP000198535">
    <property type="component" value="Unassembled WGS sequence"/>
</dbReference>
<reference evidence="9" key="1">
    <citation type="submission" date="2016-10" db="EMBL/GenBank/DDBJ databases">
        <authorList>
            <person name="Varghese N."/>
            <person name="Submissions S."/>
        </authorList>
    </citation>
    <scope>NUCLEOTIDE SEQUENCE [LARGE SCALE GENOMIC DNA]</scope>
    <source>
        <strain evidence="9">Mob M</strain>
    </source>
</reference>
<keyword evidence="2" id="KW-1003">Cell membrane</keyword>
<keyword evidence="4 6" id="KW-1133">Transmembrane helix</keyword>
<evidence type="ECO:0000256" key="2">
    <source>
        <dbReference type="ARBA" id="ARBA00022475"/>
    </source>
</evidence>
<feature type="transmembrane region" description="Helical" evidence="6">
    <location>
        <begin position="266"/>
        <end position="289"/>
    </location>
</feature>
<feature type="transmembrane region" description="Helical" evidence="6">
    <location>
        <begin position="53"/>
        <end position="75"/>
    </location>
</feature>